<evidence type="ECO:0000313" key="1">
    <source>
        <dbReference type="EMBL" id="CCO07964.1"/>
    </source>
</evidence>
<accession>K8DYM6</accession>
<evidence type="ECO:0000313" key="2">
    <source>
        <dbReference type="Proteomes" id="UP000009315"/>
    </source>
</evidence>
<reference evidence="1 2" key="1">
    <citation type="journal article" date="2013" name="Genome Announc.">
        <title>Genome Sequence of the Sulfate-Reducing Bacterium Desulfotomaculum hydrothermale Lam5(T).</title>
        <authorList>
            <person name="Amin O."/>
            <person name="Fardeau M.L."/>
            <person name="Valette O."/>
            <person name="Hirschler-Rea A."/>
            <person name="Barbe V."/>
            <person name="Medigue C."/>
            <person name="Vacherie B."/>
            <person name="Ollivier B."/>
            <person name="Bertin P.N."/>
            <person name="Dolla A."/>
        </authorList>
    </citation>
    <scope>NUCLEOTIDE SEQUENCE [LARGE SCALE GENOMIC DNA]</scope>
    <source>
        <strain evidence="2">Lam5 / DSM 18033</strain>
    </source>
</reference>
<dbReference type="OrthoDB" id="1807690at2"/>
<dbReference type="RefSeq" id="WP_008411105.1">
    <property type="nucleotide sequence ID" value="NZ_CAOS01000008.1"/>
</dbReference>
<sequence length="113" mass="12680">MLGDVKPTPSLEQYILVALIDIYRGLKVNLPVEPDPQVQKNVLRDVLSTAISFAEKQESMQVISNELFKCNQDGCTLQEQMEIIEQQSPDVLNAKIAAAAYLLKLLNKENNLH</sequence>
<gene>
    <name evidence="1" type="ORF">DESHY_160088</name>
</gene>
<keyword evidence="2" id="KW-1185">Reference proteome</keyword>
<protein>
    <submittedName>
        <fullName evidence="1">Uncharacterized protein</fullName>
    </submittedName>
</protein>
<comment type="caution">
    <text evidence="1">The sequence shown here is derived from an EMBL/GenBank/DDBJ whole genome shotgun (WGS) entry which is preliminary data.</text>
</comment>
<organism evidence="1 2">
    <name type="scientific">Desulforamulus hydrothermalis Lam5 = DSM 18033</name>
    <dbReference type="NCBI Taxonomy" id="1121428"/>
    <lineage>
        <taxon>Bacteria</taxon>
        <taxon>Bacillati</taxon>
        <taxon>Bacillota</taxon>
        <taxon>Clostridia</taxon>
        <taxon>Eubacteriales</taxon>
        <taxon>Peptococcaceae</taxon>
        <taxon>Desulforamulus</taxon>
    </lineage>
</organism>
<dbReference type="Proteomes" id="UP000009315">
    <property type="component" value="Unassembled WGS sequence"/>
</dbReference>
<proteinExistence type="predicted"/>
<dbReference type="AlphaFoldDB" id="K8DYM6"/>
<dbReference type="EMBL" id="CAOS01000008">
    <property type="protein sequence ID" value="CCO07964.1"/>
    <property type="molecule type" value="Genomic_DNA"/>
</dbReference>
<name>K8DYM6_9FIRM</name>